<name>A0ABW7F6D1_9BURK</name>
<dbReference type="RefSeq" id="WP_394481839.1">
    <property type="nucleotide sequence ID" value="NZ_JBIGHV010000007.1"/>
</dbReference>
<proteinExistence type="predicted"/>
<evidence type="ECO:0000313" key="2">
    <source>
        <dbReference type="EMBL" id="MFG6432186.1"/>
    </source>
</evidence>
<evidence type="ECO:0000256" key="1">
    <source>
        <dbReference type="SAM" id="MobiDB-lite"/>
    </source>
</evidence>
<dbReference type="EMBL" id="JBIGHV010000007">
    <property type="protein sequence ID" value="MFG6432186.1"/>
    <property type="molecule type" value="Genomic_DNA"/>
</dbReference>
<dbReference type="Proteomes" id="UP001606210">
    <property type="component" value="Unassembled WGS sequence"/>
</dbReference>
<sequence>MPRPSGVDLPYIAAAATLGALMTLAWRACSATHARRCGGRCARAPAALQDWEGEGGRPLPDEHEAGQAPVATRT</sequence>
<protein>
    <submittedName>
        <fullName evidence="2">Uncharacterized protein</fullName>
    </submittedName>
</protein>
<feature type="region of interest" description="Disordered" evidence="1">
    <location>
        <begin position="51"/>
        <end position="74"/>
    </location>
</feature>
<organism evidence="2 3">
    <name type="scientific">Pelomonas parva</name>
    <dbReference type="NCBI Taxonomy" id="3299032"/>
    <lineage>
        <taxon>Bacteria</taxon>
        <taxon>Pseudomonadati</taxon>
        <taxon>Pseudomonadota</taxon>
        <taxon>Betaproteobacteria</taxon>
        <taxon>Burkholderiales</taxon>
        <taxon>Sphaerotilaceae</taxon>
        <taxon>Roseateles</taxon>
    </lineage>
</organism>
<comment type="caution">
    <text evidence="2">The sequence shown here is derived from an EMBL/GenBank/DDBJ whole genome shotgun (WGS) entry which is preliminary data.</text>
</comment>
<keyword evidence="3" id="KW-1185">Reference proteome</keyword>
<gene>
    <name evidence="2" type="ORF">ACG00Y_19850</name>
</gene>
<accession>A0ABW7F6D1</accession>
<reference evidence="2 3" key="1">
    <citation type="submission" date="2024-08" db="EMBL/GenBank/DDBJ databases">
        <authorList>
            <person name="Lu H."/>
        </authorList>
    </citation>
    <scope>NUCLEOTIDE SEQUENCE [LARGE SCALE GENOMIC DNA]</scope>
    <source>
        <strain evidence="2 3">LYH14W</strain>
    </source>
</reference>
<evidence type="ECO:0000313" key="3">
    <source>
        <dbReference type="Proteomes" id="UP001606210"/>
    </source>
</evidence>